<sequence>MALVPPWKTWRIDVSNYGGGYFVFRLAGDGYRRERCCYTKYLVCVKNKAVWVNVRRKNQRCVDSLLASEVVSHFLLRSARRIIVFLPCKRTMRRFPDRHLGSPSDVALKSGSTVSGNHAAWGLSRYQQPLAGVTCFFSSHDASTFQPQGRQSVDLSRQASCVSFISHVVDSA</sequence>
<proteinExistence type="predicted"/>
<evidence type="ECO:0000313" key="1">
    <source>
        <dbReference type="EMBL" id="KAJ1163258.1"/>
    </source>
</evidence>
<dbReference type="EMBL" id="JANPWB010000008">
    <property type="protein sequence ID" value="KAJ1163258.1"/>
    <property type="molecule type" value="Genomic_DNA"/>
</dbReference>
<organism evidence="1 2">
    <name type="scientific">Pleurodeles waltl</name>
    <name type="common">Iberian ribbed newt</name>
    <dbReference type="NCBI Taxonomy" id="8319"/>
    <lineage>
        <taxon>Eukaryota</taxon>
        <taxon>Metazoa</taxon>
        <taxon>Chordata</taxon>
        <taxon>Craniata</taxon>
        <taxon>Vertebrata</taxon>
        <taxon>Euteleostomi</taxon>
        <taxon>Amphibia</taxon>
        <taxon>Batrachia</taxon>
        <taxon>Caudata</taxon>
        <taxon>Salamandroidea</taxon>
        <taxon>Salamandridae</taxon>
        <taxon>Pleurodelinae</taxon>
        <taxon>Pleurodeles</taxon>
    </lineage>
</organism>
<gene>
    <name evidence="1" type="ORF">NDU88_003719</name>
</gene>
<protein>
    <submittedName>
        <fullName evidence="1">Uncharacterized protein</fullName>
    </submittedName>
</protein>
<evidence type="ECO:0000313" key="2">
    <source>
        <dbReference type="Proteomes" id="UP001066276"/>
    </source>
</evidence>
<accession>A0AAV7SGQ2</accession>
<dbReference type="AlphaFoldDB" id="A0AAV7SGQ2"/>
<comment type="caution">
    <text evidence="1">The sequence shown here is derived from an EMBL/GenBank/DDBJ whole genome shotgun (WGS) entry which is preliminary data.</text>
</comment>
<name>A0AAV7SGQ2_PLEWA</name>
<reference evidence="1" key="1">
    <citation type="journal article" date="2022" name="bioRxiv">
        <title>Sequencing and chromosome-scale assembly of the giantPleurodeles waltlgenome.</title>
        <authorList>
            <person name="Brown T."/>
            <person name="Elewa A."/>
            <person name="Iarovenko S."/>
            <person name="Subramanian E."/>
            <person name="Araus A.J."/>
            <person name="Petzold A."/>
            <person name="Susuki M."/>
            <person name="Suzuki K.-i.T."/>
            <person name="Hayashi T."/>
            <person name="Toyoda A."/>
            <person name="Oliveira C."/>
            <person name="Osipova E."/>
            <person name="Leigh N.D."/>
            <person name="Simon A."/>
            <person name="Yun M.H."/>
        </authorList>
    </citation>
    <scope>NUCLEOTIDE SEQUENCE</scope>
    <source>
        <strain evidence="1">20211129_DDA</strain>
        <tissue evidence="1">Liver</tissue>
    </source>
</reference>
<keyword evidence="2" id="KW-1185">Reference proteome</keyword>
<dbReference type="Proteomes" id="UP001066276">
    <property type="component" value="Chromosome 4_2"/>
</dbReference>